<keyword evidence="6" id="KW-1185">Reference proteome</keyword>
<dbReference type="PROSITE" id="PS50043">
    <property type="entry name" value="HTH_LUXR_2"/>
    <property type="match status" value="1"/>
</dbReference>
<evidence type="ECO:0000259" key="4">
    <source>
        <dbReference type="PROSITE" id="PS50043"/>
    </source>
</evidence>
<name>A0A6L6HMZ4_9RHOB</name>
<feature type="domain" description="HTH luxR-type" evidence="4">
    <location>
        <begin position="204"/>
        <end position="267"/>
    </location>
</feature>
<comment type="caution">
    <text evidence="5">The sequence shown here is derived from an EMBL/GenBank/DDBJ whole genome shotgun (WGS) entry which is preliminary data.</text>
</comment>
<dbReference type="AlphaFoldDB" id="A0A6L6HMZ4"/>
<dbReference type="InterPro" id="IPR000792">
    <property type="entry name" value="Tscrpt_reg_LuxR_C"/>
</dbReference>
<dbReference type="PANTHER" id="PTHR44688">
    <property type="entry name" value="DNA-BINDING TRANSCRIPTIONAL ACTIVATOR DEVR_DOSR"/>
    <property type="match status" value="1"/>
</dbReference>
<dbReference type="Proteomes" id="UP000481417">
    <property type="component" value="Unassembled WGS sequence"/>
</dbReference>
<sequence length="267" mass="29676">MDGIGDGIGGKPEAGAAEGRARRFRLWHRDIAQAAHAIGKPEFPLCLETALRQLVSFQMMNGFAYSHDGVASDLCSERVVGTRAMIVDRYLAGSYVLDPFFDALHRFSADTLLVMRRIAPDRFAETEYFRQHYGATGIVDEIGFILKLRHVDAILSLSRMGAERPFSARDVRTLEDAAPLIRFLAERHWADHRKPGAARTVAAASLSNPALTRRENEIVSLILKGHSSLSIAAVLDLSPNTVKVHRRQIYAKLRISSQAELFHLFLG</sequence>
<reference evidence="5 6" key="1">
    <citation type="submission" date="2019-11" db="EMBL/GenBank/DDBJ databases">
        <authorList>
            <person name="Lang L."/>
        </authorList>
    </citation>
    <scope>NUCLEOTIDE SEQUENCE [LARGE SCALE GENOMIC DNA]</scope>
    <source>
        <strain evidence="5 6">YIM 132242</strain>
    </source>
</reference>
<dbReference type="GO" id="GO:0006355">
    <property type="term" value="P:regulation of DNA-templated transcription"/>
    <property type="evidence" value="ECO:0007669"/>
    <property type="project" value="InterPro"/>
</dbReference>
<evidence type="ECO:0000313" key="6">
    <source>
        <dbReference type="Proteomes" id="UP000481417"/>
    </source>
</evidence>
<evidence type="ECO:0000256" key="3">
    <source>
        <dbReference type="ARBA" id="ARBA00023163"/>
    </source>
</evidence>
<dbReference type="GO" id="GO:0003677">
    <property type="term" value="F:DNA binding"/>
    <property type="evidence" value="ECO:0007669"/>
    <property type="project" value="UniProtKB-KW"/>
</dbReference>
<evidence type="ECO:0000313" key="5">
    <source>
        <dbReference type="EMBL" id="MTE00544.1"/>
    </source>
</evidence>
<dbReference type="PRINTS" id="PR00038">
    <property type="entry name" value="HTHLUXR"/>
</dbReference>
<dbReference type="EMBL" id="WMBT01000004">
    <property type="protein sequence ID" value="MTE00544.1"/>
    <property type="molecule type" value="Genomic_DNA"/>
</dbReference>
<keyword evidence="3" id="KW-0804">Transcription</keyword>
<dbReference type="Pfam" id="PF00196">
    <property type="entry name" value="GerE"/>
    <property type="match status" value="1"/>
</dbReference>
<dbReference type="CDD" id="cd06170">
    <property type="entry name" value="LuxR_C_like"/>
    <property type="match status" value="1"/>
</dbReference>
<gene>
    <name evidence="5" type="ORF">GIY56_09620</name>
</gene>
<dbReference type="Gene3D" id="1.10.10.10">
    <property type="entry name" value="Winged helix-like DNA-binding domain superfamily/Winged helix DNA-binding domain"/>
    <property type="match status" value="1"/>
</dbReference>
<keyword evidence="2 5" id="KW-0238">DNA-binding</keyword>
<dbReference type="SMART" id="SM00421">
    <property type="entry name" value="HTH_LUXR"/>
    <property type="match status" value="1"/>
</dbReference>
<dbReference type="InterPro" id="IPR036388">
    <property type="entry name" value="WH-like_DNA-bd_sf"/>
</dbReference>
<protein>
    <submittedName>
        <fullName evidence="5">DNA-binding response regulator</fullName>
    </submittedName>
</protein>
<dbReference type="SUPFAM" id="SSF46894">
    <property type="entry name" value="C-terminal effector domain of the bipartite response regulators"/>
    <property type="match status" value="1"/>
</dbReference>
<evidence type="ECO:0000256" key="2">
    <source>
        <dbReference type="ARBA" id="ARBA00023125"/>
    </source>
</evidence>
<proteinExistence type="predicted"/>
<organism evidence="5 6">
    <name type="scientific">Paracoccus lichenicola</name>
    <dbReference type="NCBI Taxonomy" id="2665644"/>
    <lineage>
        <taxon>Bacteria</taxon>
        <taxon>Pseudomonadati</taxon>
        <taxon>Pseudomonadota</taxon>
        <taxon>Alphaproteobacteria</taxon>
        <taxon>Rhodobacterales</taxon>
        <taxon>Paracoccaceae</taxon>
        <taxon>Paracoccus</taxon>
    </lineage>
</organism>
<accession>A0A6L6HMZ4</accession>
<keyword evidence="1" id="KW-0805">Transcription regulation</keyword>
<dbReference type="InterPro" id="IPR016032">
    <property type="entry name" value="Sig_transdc_resp-reg_C-effctor"/>
</dbReference>
<dbReference type="PANTHER" id="PTHR44688:SF16">
    <property type="entry name" value="DNA-BINDING TRANSCRIPTIONAL ACTIVATOR DEVR_DOSR"/>
    <property type="match status" value="1"/>
</dbReference>
<dbReference type="RefSeq" id="WP_154764607.1">
    <property type="nucleotide sequence ID" value="NZ_WMBT01000004.1"/>
</dbReference>
<evidence type="ECO:0000256" key="1">
    <source>
        <dbReference type="ARBA" id="ARBA00023015"/>
    </source>
</evidence>